<dbReference type="PROSITE" id="PS50188">
    <property type="entry name" value="B302_SPRY"/>
    <property type="match status" value="2"/>
</dbReference>
<dbReference type="SUPFAM" id="SSF49899">
    <property type="entry name" value="Concanavalin A-like lectins/glucanases"/>
    <property type="match status" value="2"/>
</dbReference>
<dbReference type="InterPro" id="IPR001870">
    <property type="entry name" value="B30.2/SPRY"/>
</dbReference>
<sequence>METETQMQKELRGEENRKADIIPLMETEREELVGQIPDMEEMCNMCDTLCSLLAQESHGAALCGAEGAHNEGGTDGIMAPGLAHIVLGIKRQIYGQEATDLLLDIHTAHNLVSVSGDRKSASYSLTELHYPQSPERFQYWSQTLSSRSFPSGRHYWEVEGSESGNWMVGVAYPSIEREGRQAAIGNNNKSWCLYMEDNNRYSVVHDSKWTDLPHVSSCRRIRIWLDYEVGRLSFYELSEPIRHLHTFTAKFTEPLHAAFWVEREGAWRDRQIRDSQNLTTGRKKLEPESQMQEEDVVSHIIHKGETEREELVGQIPDMEEMCNMCDTLCSLLAQESHGAALCGAEGAHNEGGTDGIMAPGLAHIVLGIRTLIYGQEATDLLLDINTAHNYLSVSGDRKSASYSLTELHYPQSPERFQYWEQTLSSRSFPSGRHYWEVEGSESGEWRVGVAYPSIERGGDQSCNGKNNKSWCLYRGNNNNRYSVVHDSKWTQLPHVSSCRRIRISLDYEAGHLSFYELSEPIRHLHTFTVTFTEPLHAVFCLYDDDAWVRIISERNDQWGKEKQVT</sequence>
<dbReference type="AlphaFoldDB" id="A0A974GZF2"/>
<proteinExistence type="predicted"/>
<dbReference type="InterPro" id="IPR013320">
    <property type="entry name" value="ConA-like_dom_sf"/>
</dbReference>
<evidence type="ECO:0000256" key="1">
    <source>
        <dbReference type="ARBA" id="ARBA00022723"/>
    </source>
</evidence>
<protein>
    <recommendedName>
        <fullName evidence="5">B30.2/SPRY domain-containing protein</fullName>
    </recommendedName>
</protein>
<evidence type="ECO:0000256" key="2">
    <source>
        <dbReference type="ARBA" id="ARBA00022771"/>
    </source>
</evidence>
<dbReference type="InterPro" id="IPR003879">
    <property type="entry name" value="Butyrophylin_SPRY"/>
</dbReference>
<dbReference type="GO" id="GO:0008270">
    <property type="term" value="F:zinc ion binding"/>
    <property type="evidence" value="ECO:0007669"/>
    <property type="project" value="UniProtKB-KW"/>
</dbReference>
<dbReference type="InterPro" id="IPR051051">
    <property type="entry name" value="E3_ubiq-ligase_TRIM/RNF"/>
</dbReference>
<dbReference type="InterPro" id="IPR043136">
    <property type="entry name" value="B30.2/SPRY_sf"/>
</dbReference>
<feature type="domain" description="B30.2/SPRY" evidence="5">
    <location>
        <begin position="81"/>
        <end position="279"/>
    </location>
</feature>
<gene>
    <name evidence="6" type="ORF">XELAEV_18000433mg</name>
</gene>
<evidence type="ECO:0000256" key="3">
    <source>
        <dbReference type="ARBA" id="ARBA00022833"/>
    </source>
</evidence>
<dbReference type="PRINTS" id="PR01407">
    <property type="entry name" value="BUTYPHLNCDUF"/>
</dbReference>
<evidence type="ECO:0000256" key="4">
    <source>
        <dbReference type="ARBA" id="ARBA00023054"/>
    </source>
</evidence>
<accession>A0A974GZF2</accession>
<keyword evidence="3" id="KW-0862">Zinc</keyword>
<evidence type="ECO:0000259" key="5">
    <source>
        <dbReference type="PROSITE" id="PS50188"/>
    </source>
</evidence>
<reference evidence="6" key="1">
    <citation type="submission" date="2016-05" db="EMBL/GenBank/DDBJ databases">
        <title>WGS assembly of Xenopus laevis.</title>
        <authorList>
            <person name="Session A."/>
            <person name="Uno Y."/>
            <person name="Kwon T."/>
            <person name="Chapman J."/>
            <person name="Toyoda A."/>
            <person name="Takahashi S."/>
            <person name="Fukui A."/>
            <person name="Hikosaka A."/>
            <person name="Putnam N."/>
            <person name="Stites J."/>
            <person name="Van Heeringen S."/>
            <person name="Quigley I."/>
            <person name="Heinz S."/>
            <person name="Hellsten U."/>
            <person name="Lyons J."/>
            <person name="Suzuki A."/>
            <person name="Kondo M."/>
            <person name="Ogino H."/>
            <person name="Ochi H."/>
            <person name="Bogdanovic O."/>
            <person name="Lister R."/>
            <person name="Georgiou G."/>
            <person name="Paranjpe S."/>
            <person name="Van Kruijsbergen I."/>
            <person name="Mozaffari S."/>
            <person name="Shu S."/>
            <person name="Schmutz J."/>
            <person name="Jenkins J."/>
            <person name="Grimwood J."/>
            <person name="Carlson J."/>
            <person name="Mitros T."/>
            <person name="Simakov O."/>
            <person name="Heald R."/>
            <person name="Miller K."/>
            <person name="Haudenschild C."/>
            <person name="Kuroki Y."/>
            <person name="Tanaka T."/>
            <person name="Michiue T."/>
            <person name="Watanabe M."/>
            <person name="Kinoshita T."/>
            <person name="Ohta Y."/>
            <person name="Mawaribuchi S."/>
            <person name="Suzuki Y."/>
            <person name="Haramoto Y."/>
            <person name="Yamamoto T."/>
            <person name="Takagi C."/>
            <person name="Kitzman J."/>
            <person name="Shendure J."/>
            <person name="Nakayama T."/>
            <person name="Izutsu Y."/>
            <person name="Robert J."/>
            <person name="Dichmann D."/>
            <person name="Flajnik M."/>
            <person name="Houston D."/>
            <person name="Marcotte E."/>
            <person name="Wallingford J."/>
            <person name="Ito Y."/>
            <person name="Asashima M."/>
            <person name="Ueno N."/>
            <person name="Matsuda Y."/>
            <person name="Jan Veenstra G."/>
            <person name="Fujiyama A."/>
            <person name="Harland R."/>
            <person name="Taira M."/>
            <person name="Rokhsar D.S."/>
        </authorList>
    </citation>
    <scope>NUCLEOTIDE SEQUENCE</scope>
    <source>
        <strain evidence="6">J</strain>
        <tissue evidence="6">Blood</tissue>
    </source>
</reference>
<dbReference type="PANTHER" id="PTHR25465">
    <property type="entry name" value="B-BOX DOMAIN CONTAINING"/>
    <property type="match status" value="1"/>
</dbReference>
<dbReference type="InterPro" id="IPR003877">
    <property type="entry name" value="SPRY_dom"/>
</dbReference>
<dbReference type="Pfam" id="PF13765">
    <property type="entry name" value="PRY"/>
    <property type="match status" value="2"/>
</dbReference>
<dbReference type="SMART" id="SM00449">
    <property type="entry name" value="SPRY"/>
    <property type="match status" value="2"/>
</dbReference>
<keyword evidence="2" id="KW-0863">Zinc-finger</keyword>
<keyword evidence="1" id="KW-0479">Metal-binding</keyword>
<keyword evidence="4" id="KW-0175">Coiled coil</keyword>
<dbReference type="InterPro" id="IPR006574">
    <property type="entry name" value="PRY"/>
</dbReference>
<dbReference type="Pfam" id="PF00622">
    <property type="entry name" value="SPRY"/>
    <property type="match status" value="2"/>
</dbReference>
<dbReference type="CDD" id="cd12891">
    <property type="entry name" value="SPRY_PRY_C-I_2"/>
    <property type="match status" value="2"/>
</dbReference>
<evidence type="ECO:0000313" key="6">
    <source>
        <dbReference type="EMBL" id="OCT56237.1"/>
    </source>
</evidence>
<dbReference type="PANTHER" id="PTHR25465:SF71">
    <property type="entry name" value="E3 UBIQUITIN-PROTEIN LIGASE TRIM39-LIKE"/>
    <property type="match status" value="1"/>
</dbReference>
<name>A0A974GZF2_XENLA</name>
<dbReference type="SMART" id="SM00589">
    <property type="entry name" value="PRY"/>
    <property type="match status" value="2"/>
</dbReference>
<feature type="domain" description="B30.2/SPRY" evidence="5">
    <location>
        <begin position="360"/>
        <end position="557"/>
    </location>
</feature>
<dbReference type="Gene3D" id="2.60.120.920">
    <property type="match status" value="2"/>
</dbReference>
<dbReference type="Proteomes" id="UP000694892">
    <property type="component" value="Unassembled WGS sequence"/>
</dbReference>
<organism evidence="6">
    <name type="scientific">Xenopus laevis</name>
    <name type="common">African clawed frog</name>
    <dbReference type="NCBI Taxonomy" id="8355"/>
    <lineage>
        <taxon>Eukaryota</taxon>
        <taxon>Metazoa</taxon>
        <taxon>Chordata</taxon>
        <taxon>Craniata</taxon>
        <taxon>Vertebrata</taxon>
        <taxon>Euteleostomi</taxon>
        <taxon>Amphibia</taxon>
        <taxon>Batrachia</taxon>
        <taxon>Anura</taxon>
        <taxon>Pipoidea</taxon>
        <taxon>Pipidae</taxon>
        <taxon>Xenopodinae</taxon>
        <taxon>Xenopus</taxon>
        <taxon>Xenopus</taxon>
    </lineage>
</organism>
<dbReference type="GO" id="GO:0005737">
    <property type="term" value="C:cytoplasm"/>
    <property type="evidence" value="ECO:0007669"/>
    <property type="project" value="UniProtKB-ARBA"/>
</dbReference>
<dbReference type="EMBL" id="KV467334">
    <property type="protein sequence ID" value="OCT56237.1"/>
    <property type="molecule type" value="Genomic_DNA"/>
</dbReference>